<dbReference type="Proteomes" id="UP000029889">
    <property type="component" value="Segment"/>
</dbReference>
<accession>A0A097EXZ0</accession>
<evidence type="ECO:0000313" key="1">
    <source>
        <dbReference type="EMBL" id="AIT14291.1"/>
    </source>
</evidence>
<reference evidence="1 2" key="1">
    <citation type="submission" date="2014-09" db="EMBL/GenBank/DDBJ databases">
        <authorList>
            <person name="Lapin J.S."/>
            <person name="Pope W.H."/>
            <person name="Hua J."/>
            <person name="Ford M.E."/>
            <person name="Conway J.F."/>
            <person name="Hatfull G.F."/>
            <person name="Hendrix R.W."/>
        </authorList>
    </citation>
    <scope>NUCLEOTIDE SEQUENCE [LARGE SCALE GENOMIC DNA]</scope>
</reference>
<sequence length="183" mass="21255">MNYNHDLFTLCASKCVDGWTDKINTIIHRYLVFSSRARSEGAMDFKYTLSIDGVTIHADEERLSINLYDSCVFAIHQKMGKGWGCNNINSKAIFWVGHHQTVLDPSIKSNLLSDNMVYDLLYSEEQHFQLSTLHDLAQYEDCYKTLELCHSLELKDKLIQVYPSFFHEEVQSTLDHILYGYDK</sequence>
<gene>
    <name evidence="1" type="primary">401</name>
    <name evidence="1" type="ORF">PBI_121Q_401</name>
</gene>
<protein>
    <submittedName>
        <fullName evidence="1">Uncharacterized protein</fullName>
    </submittedName>
</protein>
<dbReference type="GeneID" id="22111441"/>
<evidence type="ECO:0000313" key="2">
    <source>
        <dbReference type="Proteomes" id="UP000029889"/>
    </source>
</evidence>
<organism evidence="1 2">
    <name type="scientific">Escherichia phage 121Q</name>
    <dbReference type="NCBI Taxonomy" id="1555202"/>
    <lineage>
        <taxon>Viruses</taxon>
        <taxon>Duplodnaviria</taxon>
        <taxon>Heunggongvirae</taxon>
        <taxon>Uroviricota</taxon>
        <taxon>Caudoviricetes</taxon>
        <taxon>Asteriusvirus</taxon>
        <taxon>Asteriusvirus av121Q</taxon>
    </lineage>
</organism>
<name>A0A097EXZ0_9CAUD</name>
<dbReference type="RefSeq" id="YP_009101988.1">
    <property type="nucleotide sequence ID" value="NC_025447.1"/>
</dbReference>
<dbReference type="KEGG" id="vg:22111441"/>
<keyword evidence="2" id="KW-1185">Reference proteome</keyword>
<proteinExistence type="predicted"/>
<dbReference type="EMBL" id="KM507819">
    <property type="protein sequence ID" value="AIT14291.1"/>
    <property type="molecule type" value="Genomic_DNA"/>
</dbReference>